<proteinExistence type="predicted"/>
<protein>
    <submittedName>
        <fullName evidence="2">PQQ_3 domain-containing protein</fullName>
    </submittedName>
</protein>
<accession>A0A0M3HHT8</accession>
<organism evidence="1 2">
    <name type="scientific">Ascaris lumbricoides</name>
    <name type="common">Giant roundworm</name>
    <dbReference type="NCBI Taxonomy" id="6252"/>
    <lineage>
        <taxon>Eukaryota</taxon>
        <taxon>Metazoa</taxon>
        <taxon>Ecdysozoa</taxon>
        <taxon>Nematoda</taxon>
        <taxon>Chromadorea</taxon>
        <taxon>Rhabditida</taxon>
        <taxon>Spirurina</taxon>
        <taxon>Ascaridomorpha</taxon>
        <taxon>Ascaridoidea</taxon>
        <taxon>Ascarididae</taxon>
        <taxon>Ascaris</taxon>
    </lineage>
</organism>
<dbReference type="Proteomes" id="UP000036681">
    <property type="component" value="Unplaced"/>
</dbReference>
<name>A0A0M3HHT8_ASCLU</name>
<reference evidence="2" key="1">
    <citation type="submission" date="2017-02" db="UniProtKB">
        <authorList>
            <consortium name="WormBaseParasite"/>
        </authorList>
    </citation>
    <scope>IDENTIFICATION</scope>
</reference>
<evidence type="ECO:0000313" key="2">
    <source>
        <dbReference type="WBParaSite" id="ALUE_0000108301-mRNA-1"/>
    </source>
</evidence>
<keyword evidence="1" id="KW-1185">Reference proteome</keyword>
<dbReference type="WBParaSite" id="ALUE_0000108301-mRNA-1">
    <property type="protein sequence ID" value="ALUE_0000108301-mRNA-1"/>
    <property type="gene ID" value="ALUE_0000108301"/>
</dbReference>
<sequence length="101" mass="11443">MQAVDLRGKLDKAYAIWGGNAYAEDDNGRLFYIAGKVNERPAVCDEDKPLMTSTIRREIPEMDDMEFERLDKLSGGKLRHLLVGSPSGYSWSEQVAKFFLL</sequence>
<dbReference type="AlphaFoldDB" id="A0A0M3HHT8"/>
<evidence type="ECO:0000313" key="1">
    <source>
        <dbReference type="Proteomes" id="UP000036681"/>
    </source>
</evidence>